<dbReference type="EMBL" id="ML743639">
    <property type="protein sequence ID" value="KAE8132143.1"/>
    <property type="molecule type" value="Genomic_DNA"/>
</dbReference>
<proteinExistence type="predicted"/>
<protein>
    <submittedName>
        <fullName evidence="1">Uncharacterized protein</fullName>
    </submittedName>
</protein>
<dbReference type="AlphaFoldDB" id="A0A5N6SFH6"/>
<evidence type="ECO:0000313" key="1">
    <source>
        <dbReference type="EMBL" id="KAE8132143.1"/>
    </source>
</evidence>
<dbReference type="RefSeq" id="XP_031908206.1">
    <property type="nucleotide sequence ID" value="XM_032052724.1"/>
</dbReference>
<accession>A0A5N6SFH6</accession>
<dbReference type="Proteomes" id="UP000325672">
    <property type="component" value="Unassembled WGS sequence"/>
</dbReference>
<organism evidence="1 2">
    <name type="scientific">Aspergillus pseudotamarii</name>
    <dbReference type="NCBI Taxonomy" id="132259"/>
    <lineage>
        <taxon>Eukaryota</taxon>
        <taxon>Fungi</taxon>
        <taxon>Dikarya</taxon>
        <taxon>Ascomycota</taxon>
        <taxon>Pezizomycotina</taxon>
        <taxon>Eurotiomycetes</taxon>
        <taxon>Eurotiomycetidae</taxon>
        <taxon>Eurotiales</taxon>
        <taxon>Aspergillaceae</taxon>
        <taxon>Aspergillus</taxon>
        <taxon>Aspergillus subgen. Circumdati</taxon>
    </lineage>
</organism>
<keyword evidence="2" id="KW-1185">Reference proteome</keyword>
<sequence length="138" mass="15696">MEQNGNIAQPRVNTAIVWTLCSVMLENPHGLGYRIVHIEATAAFADLHAMVYFKLTAKTITELLKTYTHQHSGYNIHSWLKGYRYLFSVLAECWCCIHFGDLQDFWDTEEDGELPLNICNSVKLDVLGLLSSLGLYDN</sequence>
<gene>
    <name evidence="1" type="ORF">BDV38DRAFT_216699</name>
</gene>
<evidence type="ECO:0000313" key="2">
    <source>
        <dbReference type="Proteomes" id="UP000325672"/>
    </source>
</evidence>
<dbReference type="GeneID" id="43636934"/>
<reference evidence="1 2" key="1">
    <citation type="submission" date="2019-04" db="EMBL/GenBank/DDBJ databases">
        <title>Friends and foes A comparative genomics study of 23 Aspergillus species from section Flavi.</title>
        <authorList>
            <consortium name="DOE Joint Genome Institute"/>
            <person name="Kjaerbolling I."/>
            <person name="Vesth T."/>
            <person name="Frisvad J.C."/>
            <person name="Nybo J.L."/>
            <person name="Theobald S."/>
            <person name="Kildgaard S."/>
            <person name="Isbrandt T."/>
            <person name="Kuo A."/>
            <person name="Sato A."/>
            <person name="Lyhne E.K."/>
            <person name="Kogle M.E."/>
            <person name="Wiebenga A."/>
            <person name="Kun R.S."/>
            <person name="Lubbers R.J."/>
            <person name="Makela M.R."/>
            <person name="Barry K."/>
            <person name="Chovatia M."/>
            <person name="Clum A."/>
            <person name="Daum C."/>
            <person name="Haridas S."/>
            <person name="He G."/>
            <person name="LaButti K."/>
            <person name="Lipzen A."/>
            <person name="Mondo S."/>
            <person name="Riley R."/>
            <person name="Salamov A."/>
            <person name="Simmons B.A."/>
            <person name="Magnuson J.K."/>
            <person name="Henrissat B."/>
            <person name="Mortensen U.H."/>
            <person name="Larsen T.O."/>
            <person name="Devries R.P."/>
            <person name="Grigoriev I.V."/>
            <person name="Machida M."/>
            <person name="Baker S.E."/>
            <person name="Andersen M.R."/>
        </authorList>
    </citation>
    <scope>NUCLEOTIDE SEQUENCE [LARGE SCALE GENOMIC DNA]</scope>
    <source>
        <strain evidence="1 2">CBS 117625</strain>
    </source>
</reference>
<name>A0A5N6SFH6_ASPPS</name>